<dbReference type="EMBL" id="QPKB01000006">
    <property type="protein sequence ID" value="RWR86236.1"/>
    <property type="molecule type" value="Genomic_DNA"/>
</dbReference>
<dbReference type="Proteomes" id="UP000283530">
    <property type="component" value="Unassembled WGS sequence"/>
</dbReference>
<dbReference type="STRING" id="337451.A0A3S4P6D5"/>
<organism evidence="1 2">
    <name type="scientific">Cinnamomum micranthum f. kanehirae</name>
    <dbReference type="NCBI Taxonomy" id="337451"/>
    <lineage>
        <taxon>Eukaryota</taxon>
        <taxon>Viridiplantae</taxon>
        <taxon>Streptophyta</taxon>
        <taxon>Embryophyta</taxon>
        <taxon>Tracheophyta</taxon>
        <taxon>Spermatophyta</taxon>
        <taxon>Magnoliopsida</taxon>
        <taxon>Magnoliidae</taxon>
        <taxon>Laurales</taxon>
        <taxon>Lauraceae</taxon>
        <taxon>Cinnamomum</taxon>
    </lineage>
</organism>
<accession>A0A3S4P6D5</accession>
<proteinExistence type="predicted"/>
<dbReference type="AlphaFoldDB" id="A0A3S4P6D5"/>
<protein>
    <submittedName>
        <fullName evidence="1">Pentatricopeptide repeat-containing protein, chloroplastic-like protein</fullName>
    </submittedName>
</protein>
<reference evidence="1 2" key="1">
    <citation type="journal article" date="2019" name="Nat. Plants">
        <title>Stout camphor tree genome fills gaps in understanding of flowering plant genome evolution.</title>
        <authorList>
            <person name="Chaw S.M."/>
            <person name="Liu Y.C."/>
            <person name="Wu Y.W."/>
            <person name="Wang H.Y."/>
            <person name="Lin C.I."/>
            <person name="Wu C.S."/>
            <person name="Ke H.M."/>
            <person name="Chang L.Y."/>
            <person name="Hsu C.Y."/>
            <person name="Yang H.T."/>
            <person name="Sudianto E."/>
            <person name="Hsu M.H."/>
            <person name="Wu K.P."/>
            <person name="Wang L.N."/>
            <person name="Leebens-Mack J.H."/>
            <person name="Tsai I.J."/>
        </authorList>
    </citation>
    <scope>NUCLEOTIDE SEQUENCE [LARGE SCALE GENOMIC DNA]</scope>
    <source>
        <strain evidence="2">cv. Chaw 1501</strain>
        <tissue evidence="1">Young leaves</tissue>
    </source>
</reference>
<dbReference type="InterPro" id="IPR011990">
    <property type="entry name" value="TPR-like_helical_dom_sf"/>
</dbReference>
<gene>
    <name evidence="1" type="ORF">CKAN_01512300</name>
</gene>
<sequence>MAEGTQEFQMEVQLCILQKSQAELKEVSEHHGKLLIKILQRMEDLRTTKSSIGKTSQTNQVHSILDILYEQPVLNKDGDPNDEDLSVAGMEPVDFWSVGMQGSESGKESCMEKGRPRSSLPITSKREFSARARKMGEDSSLQTVAKRALRGSPWFCNSFVDGFHGVAAMEAIGPDLELTGCKTGDVTAVVICTHNLTVSFQGDEDAAGVGGIKLEVVDSLGDSEEVKELELVGASIKDVSEMNGQALSFDCMWGVLELGHARRMFKLGLGFAGSWNVMIGGQVKYGELQIVHQLFNEMPDRKVTSWDSLIPVFSESGQLNYVIVLYERVREHTVVL</sequence>
<comment type="caution">
    <text evidence="1">The sequence shown here is derived from an EMBL/GenBank/DDBJ whole genome shotgun (WGS) entry which is preliminary data.</text>
</comment>
<name>A0A3S4P6D5_9MAGN</name>
<evidence type="ECO:0000313" key="1">
    <source>
        <dbReference type="EMBL" id="RWR86236.1"/>
    </source>
</evidence>
<dbReference type="OrthoDB" id="1937829at2759"/>
<keyword evidence="2" id="KW-1185">Reference proteome</keyword>
<dbReference type="Gene3D" id="1.25.40.10">
    <property type="entry name" value="Tetratricopeptide repeat domain"/>
    <property type="match status" value="1"/>
</dbReference>
<evidence type="ECO:0000313" key="2">
    <source>
        <dbReference type="Proteomes" id="UP000283530"/>
    </source>
</evidence>